<dbReference type="Pfam" id="PF01302">
    <property type="entry name" value="CAP_GLY"/>
    <property type="match status" value="2"/>
</dbReference>
<keyword evidence="5" id="KW-1185">Reference proteome</keyword>
<accession>A0ABY6KN42</accession>
<feature type="region of interest" description="Disordered" evidence="2">
    <location>
        <begin position="191"/>
        <end position="220"/>
    </location>
</feature>
<evidence type="ECO:0000313" key="5">
    <source>
        <dbReference type="Proteomes" id="UP001235939"/>
    </source>
</evidence>
<dbReference type="PANTHER" id="PTHR18916">
    <property type="entry name" value="DYNACTIN 1-RELATED MICROTUBULE-BINDING"/>
    <property type="match status" value="1"/>
</dbReference>
<feature type="compositionally biased region" description="Polar residues" evidence="2">
    <location>
        <begin position="191"/>
        <end position="207"/>
    </location>
</feature>
<gene>
    <name evidence="4" type="ORF">LAZ67_7000049</name>
</gene>
<dbReference type="PROSITE" id="PS50245">
    <property type="entry name" value="CAP_GLY_2"/>
    <property type="match status" value="2"/>
</dbReference>
<dbReference type="PANTHER" id="PTHR18916:SF93">
    <property type="entry name" value="RESTIN HOMOLOG"/>
    <property type="match status" value="1"/>
</dbReference>
<protein>
    <submittedName>
        <fullName evidence="4">CLIP1</fullName>
    </submittedName>
</protein>
<feature type="coiled-coil region" evidence="1">
    <location>
        <begin position="303"/>
        <end position="337"/>
    </location>
</feature>
<evidence type="ECO:0000256" key="1">
    <source>
        <dbReference type="SAM" id="Coils"/>
    </source>
</evidence>
<feature type="domain" description="CAP-Gly" evidence="3">
    <location>
        <begin position="56"/>
        <end position="98"/>
    </location>
</feature>
<dbReference type="Proteomes" id="UP001235939">
    <property type="component" value="Chromosome 07"/>
</dbReference>
<dbReference type="InterPro" id="IPR036859">
    <property type="entry name" value="CAP-Gly_dom_sf"/>
</dbReference>
<dbReference type="SUPFAM" id="SSF74924">
    <property type="entry name" value="Cap-Gly domain"/>
    <property type="match status" value="2"/>
</dbReference>
<evidence type="ECO:0000259" key="3">
    <source>
        <dbReference type="PROSITE" id="PS50245"/>
    </source>
</evidence>
<dbReference type="Gene3D" id="2.30.30.190">
    <property type="entry name" value="CAP Gly-rich-like domain"/>
    <property type="match status" value="2"/>
</dbReference>
<organism evidence="4 5">
    <name type="scientific">Cordylochernes scorpioides</name>
    <dbReference type="NCBI Taxonomy" id="51811"/>
    <lineage>
        <taxon>Eukaryota</taxon>
        <taxon>Metazoa</taxon>
        <taxon>Ecdysozoa</taxon>
        <taxon>Arthropoda</taxon>
        <taxon>Chelicerata</taxon>
        <taxon>Arachnida</taxon>
        <taxon>Pseudoscorpiones</taxon>
        <taxon>Cheliferoidea</taxon>
        <taxon>Chernetidae</taxon>
        <taxon>Cordylochernes</taxon>
    </lineage>
</organism>
<evidence type="ECO:0000313" key="4">
    <source>
        <dbReference type="EMBL" id="UYV69631.1"/>
    </source>
</evidence>
<keyword evidence="1" id="KW-0175">Coiled coil</keyword>
<feature type="coiled-coil region" evidence="1">
    <location>
        <begin position="392"/>
        <end position="440"/>
    </location>
</feature>
<reference evidence="4 5" key="1">
    <citation type="submission" date="2022-01" db="EMBL/GenBank/DDBJ databases">
        <title>A chromosomal length assembly of Cordylochernes scorpioides.</title>
        <authorList>
            <person name="Zeh D."/>
            <person name="Zeh J."/>
        </authorList>
    </citation>
    <scope>NUCLEOTIDE SEQUENCE [LARGE SCALE GENOMIC DNA]</scope>
    <source>
        <strain evidence="4">IN4F17</strain>
        <tissue evidence="4">Whole Body</tissue>
    </source>
</reference>
<feature type="domain" description="CAP-Gly" evidence="3">
    <location>
        <begin position="144"/>
        <end position="186"/>
    </location>
</feature>
<dbReference type="PROSITE" id="PS00845">
    <property type="entry name" value="CAP_GLY_1"/>
    <property type="match status" value="2"/>
</dbReference>
<sequence>MTTPKTSKLSTRQSASISVSNFSSSSHGTSEEGHNFSVGDRVWVNGTKPGVIQYLGPTRFAAGEWAGIVLDQPLGKNNGTVDGIQYFQCDPLYGLFSKTSKLAREPLNPFNNGAKTSSQQLQLGKKVSLQTSTGPKIGLLRYLGPTEFAAGEWAGIELDEPKGKNDGSVGGKKYFTCNPYHGLFAPSHKVTPTNASESAVSLPPSNQHKPRKPFARSNSIISSIGSGRKVKTSAVRINRSNSSLVNSLASNKLNEVLQEEQQQPVRDNSQTDQAEKQNVMLRHKLKELMEGKRHLEYNLREALATSEQERESLLHQIEEHENHLKDLHYRLEEESNSKVDLSDVKLAEIQEQIIKKYELLLHMETLVDQHQKDYICTRAELDDLKVQRMKVLEELKSEKHFLETEIKLLSQELEEEHQTVESLQNEQNILQITQQELCEELIQLALVTQERDVLQTRVSDLQSNQQIFKNQIANLHHQNSILHSNEKELAAICDNQKIALNKNAQIVSKLEERVAEQKEVVLQYPQILEERRTLEKRVMELQHALTESHMAENSITDHHTLQSQIDFLNSVIVDMPQKNDRLNSQIEFMENSVEDSTGSSNTPFRIPPRIFCDFCERFDSHDTNDF</sequence>
<proteinExistence type="predicted"/>
<evidence type="ECO:0000256" key="2">
    <source>
        <dbReference type="SAM" id="MobiDB-lite"/>
    </source>
</evidence>
<dbReference type="EMBL" id="CP092869">
    <property type="protein sequence ID" value="UYV69631.1"/>
    <property type="molecule type" value="Genomic_DNA"/>
</dbReference>
<name>A0ABY6KN42_9ARAC</name>
<dbReference type="SMART" id="SM01052">
    <property type="entry name" value="CAP_GLY"/>
    <property type="match status" value="2"/>
</dbReference>
<dbReference type="InterPro" id="IPR000938">
    <property type="entry name" value="CAP-Gly_domain"/>
</dbReference>